<reference evidence="1 2" key="1">
    <citation type="journal article" date="2014" name="Nature">
        <title>An environmental bacterial taxon with a large and distinct metabolic repertoire.</title>
        <authorList>
            <person name="Wilson M.C."/>
            <person name="Mori T."/>
            <person name="Ruckert C."/>
            <person name="Uria A.R."/>
            <person name="Helf M.J."/>
            <person name="Takada K."/>
            <person name="Gernert C."/>
            <person name="Steffens U.A."/>
            <person name="Heycke N."/>
            <person name="Schmitt S."/>
            <person name="Rinke C."/>
            <person name="Helfrich E.J."/>
            <person name="Brachmann A.O."/>
            <person name="Gurgui C."/>
            <person name="Wakimoto T."/>
            <person name="Kracht M."/>
            <person name="Crusemann M."/>
            <person name="Hentschel U."/>
            <person name="Abe I."/>
            <person name="Matsunaga S."/>
            <person name="Kalinowski J."/>
            <person name="Takeyama H."/>
            <person name="Piel J."/>
        </authorList>
    </citation>
    <scope>NUCLEOTIDE SEQUENCE [LARGE SCALE GENOMIC DNA]</scope>
    <source>
        <strain evidence="2">TSY1</strain>
    </source>
</reference>
<gene>
    <name evidence="1" type="ORF">ETSY1_45845</name>
</gene>
<organism evidence="1 2">
    <name type="scientific">Entotheonella factor</name>
    <dbReference type="NCBI Taxonomy" id="1429438"/>
    <lineage>
        <taxon>Bacteria</taxon>
        <taxon>Pseudomonadati</taxon>
        <taxon>Nitrospinota/Tectimicrobiota group</taxon>
        <taxon>Candidatus Tectimicrobiota</taxon>
        <taxon>Candidatus Entotheonellia</taxon>
        <taxon>Candidatus Entotheonellales</taxon>
        <taxon>Candidatus Entotheonellaceae</taxon>
        <taxon>Candidatus Entotheonella</taxon>
    </lineage>
</organism>
<proteinExistence type="predicted"/>
<comment type="caution">
    <text evidence="1">The sequence shown here is derived from an EMBL/GenBank/DDBJ whole genome shotgun (WGS) entry which is preliminary data.</text>
</comment>
<feature type="non-terminal residue" evidence="1">
    <location>
        <position position="1"/>
    </location>
</feature>
<protein>
    <submittedName>
        <fullName evidence="1">Uncharacterized protein</fullName>
    </submittedName>
</protein>
<dbReference type="HOGENOM" id="CLU_3054716_0_0_7"/>
<evidence type="ECO:0000313" key="1">
    <source>
        <dbReference type="EMBL" id="ETW91975.1"/>
    </source>
</evidence>
<name>W4L2T0_ENTF1</name>
<sequence length="53" mass="5811">SIRVYTNEVHPETGGFSFGIGRAIWNNQGDEGQLFDQDGNVVSSYGYGSKSRL</sequence>
<evidence type="ECO:0000313" key="2">
    <source>
        <dbReference type="Proteomes" id="UP000019141"/>
    </source>
</evidence>
<dbReference type="AlphaFoldDB" id="W4L2T0"/>
<accession>W4L2T0</accession>
<keyword evidence="2" id="KW-1185">Reference proteome</keyword>
<dbReference type="EMBL" id="AZHW01001772">
    <property type="protein sequence ID" value="ETW91975.1"/>
    <property type="molecule type" value="Genomic_DNA"/>
</dbReference>
<dbReference type="Proteomes" id="UP000019141">
    <property type="component" value="Unassembled WGS sequence"/>
</dbReference>